<gene>
    <name evidence="1" type="ORF">EYH24_01145</name>
</gene>
<keyword evidence="1" id="KW-0808">Transferase</keyword>
<proteinExistence type="predicted"/>
<dbReference type="GO" id="GO:0016301">
    <property type="term" value="F:kinase activity"/>
    <property type="evidence" value="ECO:0007669"/>
    <property type="project" value="UniProtKB-KW"/>
</dbReference>
<feature type="non-terminal residue" evidence="1">
    <location>
        <position position="1"/>
    </location>
</feature>
<protein>
    <submittedName>
        <fullName evidence="1">UMP kinase</fullName>
    </submittedName>
</protein>
<keyword evidence="1" id="KW-0418">Kinase</keyword>
<accession>A0A832ZBV9</accession>
<comment type="caution">
    <text evidence="1">The sequence shown here is derived from an EMBL/GenBank/DDBJ whole genome shotgun (WGS) entry which is preliminary data.</text>
</comment>
<evidence type="ECO:0000313" key="1">
    <source>
        <dbReference type="EMBL" id="HIP88590.1"/>
    </source>
</evidence>
<organism evidence="1 2">
    <name type="scientific">Thermococcus paralvinellae</name>
    <dbReference type="NCBI Taxonomy" id="582419"/>
    <lineage>
        <taxon>Archaea</taxon>
        <taxon>Methanobacteriati</taxon>
        <taxon>Methanobacteriota</taxon>
        <taxon>Thermococci</taxon>
        <taxon>Thermococcales</taxon>
        <taxon>Thermococcaceae</taxon>
        <taxon>Thermococcus</taxon>
    </lineage>
</organism>
<dbReference type="Proteomes" id="UP000653692">
    <property type="component" value="Unassembled WGS sequence"/>
</dbReference>
<reference evidence="1" key="1">
    <citation type="journal article" date="2020" name="ISME J.">
        <title>Gammaproteobacteria mediating utilization of methyl-, sulfur- and petroleum organic compounds in deep ocean hydrothermal plumes.</title>
        <authorList>
            <person name="Zhou Z."/>
            <person name="Liu Y."/>
            <person name="Pan J."/>
            <person name="Cron B.R."/>
            <person name="Toner B.M."/>
            <person name="Anantharaman K."/>
            <person name="Breier J.A."/>
            <person name="Dick G.J."/>
            <person name="Li M."/>
        </authorList>
    </citation>
    <scope>NUCLEOTIDE SEQUENCE</scope>
    <source>
        <strain evidence="1">SZUA-1476</strain>
    </source>
</reference>
<evidence type="ECO:0000313" key="2">
    <source>
        <dbReference type="Proteomes" id="UP000653692"/>
    </source>
</evidence>
<sequence>LAAKFIQRGKIRTYIVGKKDATNLFDVIRGKHNGTVVEP</sequence>
<dbReference type="AlphaFoldDB" id="A0A832ZBV9"/>
<name>A0A832ZBV9_9EURY</name>
<dbReference type="EMBL" id="DQUR01000040">
    <property type="protein sequence ID" value="HIP88590.1"/>
    <property type="molecule type" value="Genomic_DNA"/>
</dbReference>